<reference evidence="1 2" key="1">
    <citation type="submission" date="2019-02" db="EMBL/GenBank/DDBJ databases">
        <title>Deep-cultivation of Planctomycetes and their phenomic and genomic characterization uncovers novel biology.</title>
        <authorList>
            <person name="Wiegand S."/>
            <person name="Jogler M."/>
            <person name="Boedeker C."/>
            <person name="Pinto D."/>
            <person name="Vollmers J."/>
            <person name="Rivas-Marin E."/>
            <person name="Kohn T."/>
            <person name="Peeters S.H."/>
            <person name="Heuer A."/>
            <person name="Rast P."/>
            <person name="Oberbeckmann S."/>
            <person name="Bunk B."/>
            <person name="Jeske O."/>
            <person name="Meyerdierks A."/>
            <person name="Storesund J.E."/>
            <person name="Kallscheuer N."/>
            <person name="Luecker S."/>
            <person name="Lage O.M."/>
            <person name="Pohl T."/>
            <person name="Merkel B.J."/>
            <person name="Hornburger P."/>
            <person name="Mueller R.-W."/>
            <person name="Bruemmer F."/>
            <person name="Labrenz M."/>
            <person name="Spormann A.M."/>
            <person name="Op den Camp H."/>
            <person name="Overmann J."/>
            <person name="Amann R."/>
            <person name="Jetten M.S.M."/>
            <person name="Mascher T."/>
            <person name="Medema M.H."/>
            <person name="Devos D.P."/>
            <person name="Kaster A.-K."/>
            <person name="Ovreas L."/>
            <person name="Rohde M."/>
            <person name="Galperin M.Y."/>
            <person name="Jogler C."/>
        </authorList>
    </citation>
    <scope>NUCLEOTIDE SEQUENCE [LARGE SCALE GENOMIC DNA]</scope>
    <source>
        <strain evidence="1 2">Mal52</strain>
    </source>
</reference>
<dbReference type="SUPFAM" id="SSF56801">
    <property type="entry name" value="Acetyl-CoA synthetase-like"/>
    <property type="match status" value="1"/>
</dbReference>
<protein>
    <submittedName>
        <fullName evidence="1">Phenylacetate-coenzyme A ligase</fullName>
        <ecNumber evidence="1">6.2.1.30</ecNumber>
    </submittedName>
</protein>
<dbReference type="Gene3D" id="3.40.50.12780">
    <property type="entry name" value="N-terminal domain of ligase-like"/>
    <property type="match status" value="1"/>
</dbReference>
<accession>A0A517ZSX5</accession>
<dbReference type="Proteomes" id="UP000319383">
    <property type="component" value="Chromosome"/>
</dbReference>
<proteinExistence type="predicted"/>
<dbReference type="InterPro" id="IPR053158">
    <property type="entry name" value="CapK_Type1_Caps_Biosynth"/>
</dbReference>
<name>A0A517ZSX5_9PLAN</name>
<organism evidence="1 2">
    <name type="scientific">Symmachiella dynata</name>
    <dbReference type="NCBI Taxonomy" id="2527995"/>
    <lineage>
        <taxon>Bacteria</taxon>
        <taxon>Pseudomonadati</taxon>
        <taxon>Planctomycetota</taxon>
        <taxon>Planctomycetia</taxon>
        <taxon>Planctomycetales</taxon>
        <taxon>Planctomycetaceae</taxon>
        <taxon>Symmachiella</taxon>
    </lineage>
</organism>
<dbReference type="RefSeq" id="WP_145378085.1">
    <property type="nucleotide sequence ID" value="NZ_CP036276.1"/>
</dbReference>
<keyword evidence="1" id="KW-0436">Ligase</keyword>
<dbReference type="KEGG" id="sdyn:Mal52_40860"/>
<evidence type="ECO:0000313" key="1">
    <source>
        <dbReference type="EMBL" id="QDU45592.1"/>
    </source>
</evidence>
<dbReference type="AlphaFoldDB" id="A0A517ZSX5"/>
<sequence>MDRFEASRKKHLADVRGFSAEAIERLSWSRDRVLEEQTLRLRKIVAAAQQKSPFHARRLGHLEASTLEVGDLAKIPPMTKAEVMADWDDVVTDQRLKQDDVNAHLKRLLSGEETNAYYLDEYYAAATGGSSGKRGLFLWDWETFVVTANITTRMEARQDLAHPPVGPKRTAVVCAGSYVHASRLLFPSMVDPERDVLVLPANTAMRTMVERLNAFQPDRLIGYSSIVEELCAEALDGRLQINLHRISTNSEPLPQQARDMALQAWGINIHNQWGSVEIGVAGTEGNSYSGMTIAEDFLIFEPVDEHDQPVSDAAQADRLLVTKLYGQVMPMIRYELTDTVVLDGGPNPDAPGYRRITEVKGRADNWFVYRGDTKIHPMIFRSILGQEPHISEYQVQQTPAGARVLAMTHGDIPDDALKRALIRSLAEGGLTNADVSIEVVPDLPRHPETNKLRRFVPLS</sequence>
<dbReference type="PANTHER" id="PTHR36932">
    <property type="entry name" value="CAPSULAR POLYSACCHARIDE BIOSYNTHESIS PROTEIN"/>
    <property type="match status" value="1"/>
</dbReference>
<dbReference type="PANTHER" id="PTHR36932:SF1">
    <property type="entry name" value="CAPSULAR POLYSACCHARIDE BIOSYNTHESIS PROTEIN"/>
    <property type="match status" value="1"/>
</dbReference>
<dbReference type="EC" id="6.2.1.30" evidence="1"/>
<keyword evidence="2" id="KW-1185">Reference proteome</keyword>
<dbReference type="InterPro" id="IPR042099">
    <property type="entry name" value="ANL_N_sf"/>
</dbReference>
<dbReference type="GO" id="GO:0047475">
    <property type="term" value="F:phenylacetate-CoA ligase activity"/>
    <property type="evidence" value="ECO:0007669"/>
    <property type="project" value="UniProtKB-EC"/>
</dbReference>
<evidence type="ECO:0000313" key="2">
    <source>
        <dbReference type="Proteomes" id="UP000319383"/>
    </source>
</evidence>
<dbReference type="EMBL" id="CP036276">
    <property type="protein sequence ID" value="QDU45592.1"/>
    <property type="molecule type" value="Genomic_DNA"/>
</dbReference>
<gene>
    <name evidence="1" type="primary">paaK_1</name>
    <name evidence="1" type="ORF">Mal52_40860</name>
</gene>